<dbReference type="InterPro" id="IPR013083">
    <property type="entry name" value="Znf_RING/FYVE/PHD"/>
</dbReference>
<keyword evidence="8" id="KW-0862">Zinc</keyword>
<evidence type="ECO:0000256" key="4">
    <source>
        <dbReference type="ARBA" id="ARBA00022723"/>
    </source>
</evidence>
<keyword evidence="4" id="KW-0479">Metal-binding</keyword>
<keyword evidence="10" id="KW-0175">Coiled coil</keyword>
<comment type="caution">
    <text evidence="14">The sequence shown here is derived from an EMBL/GenBank/DDBJ whole genome shotgun (WGS) entry which is preliminary data.</text>
</comment>
<dbReference type="InterPro" id="IPR044066">
    <property type="entry name" value="TRIAD_supradom"/>
</dbReference>
<dbReference type="Gene3D" id="3.30.40.10">
    <property type="entry name" value="Zinc/RING finger domain, C3HC4 (zinc finger)"/>
    <property type="match status" value="1"/>
</dbReference>
<evidence type="ECO:0000256" key="7">
    <source>
        <dbReference type="ARBA" id="ARBA00022786"/>
    </source>
</evidence>
<dbReference type="Proteomes" id="UP000234275">
    <property type="component" value="Unassembled WGS sequence"/>
</dbReference>
<comment type="catalytic activity">
    <reaction evidence="1">
        <text>[E2 ubiquitin-conjugating enzyme]-S-ubiquitinyl-L-cysteine + [acceptor protein]-L-lysine = [E2 ubiquitin-conjugating enzyme]-L-cysteine + [acceptor protein]-N(6)-ubiquitinyl-L-lysine.</text>
        <dbReference type="EC" id="2.3.2.31"/>
    </reaction>
</comment>
<feature type="domain" description="RING-type" evidence="13">
    <location>
        <begin position="144"/>
        <end position="316"/>
    </location>
</feature>
<feature type="domain" description="RING-type" evidence="12">
    <location>
        <begin position="275"/>
        <end position="313"/>
    </location>
</feature>
<feature type="compositionally biased region" description="Basic and acidic residues" evidence="11">
    <location>
        <begin position="84"/>
        <end position="98"/>
    </location>
</feature>
<evidence type="ECO:0000313" key="14">
    <source>
        <dbReference type="EMBL" id="PLB49144.1"/>
    </source>
</evidence>
<dbReference type="STRING" id="1392250.A0A2I2G8E9"/>
<dbReference type="GO" id="GO:0016567">
    <property type="term" value="P:protein ubiquitination"/>
    <property type="evidence" value="ECO:0007669"/>
    <property type="project" value="InterPro"/>
</dbReference>
<evidence type="ECO:0000256" key="5">
    <source>
        <dbReference type="ARBA" id="ARBA00022737"/>
    </source>
</evidence>
<dbReference type="PROSITE" id="PS51873">
    <property type="entry name" value="TRIAD"/>
    <property type="match status" value="1"/>
</dbReference>
<feature type="coiled-coil region" evidence="10">
    <location>
        <begin position="4"/>
        <end position="38"/>
    </location>
</feature>
<keyword evidence="3" id="KW-0808">Transferase</keyword>
<protein>
    <recommendedName>
        <fullName evidence="2">RBR-type E3 ubiquitin transferase</fullName>
        <ecNumber evidence="2">2.3.2.31</ecNumber>
    </recommendedName>
</protein>
<dbReference type="Gene3D" id="1.20.120.1750">
    <property type="match status" value="1"/>
</dbReference>
<sequence>MFTDESLEIALNLVENDLKDLEDRLKEKQAAEEQADLKASIISTRNNMHTLKALIRDRAQSQGTSTAIGLDQNIPQSIQEEETMAQRDHEHAPKDDNHSSSLPNPSQDDLGDSTSAIVNDPMARMTLTDKPNNDNGEVSSKVKSRAFCAACMDTFGEHDTFKNPCGHSFCHTCTRKLFMDAMRDEQLYPPRCCGHTIPLDEPHLILTDRVYCAAPTCSKFIPPCDFIADHGFCTRCLERTHLACRSLEHPRANCPYDLPLQAVIAMAQEKQWQRCFRCRTMVELSHGSLHMVCRCGHQFCYVCGQEWKTCHCPRWTEYELHHVANEAGTSKP</sequence>
<dbReference type="InterPro" id="IPR001841">
    <property type="entry name" value="Znf_RING"/>
</dbReference>
<evidence type="ECO:0000256" key="6">
    <source>
        <dbReference type="ARBA" id="ARBA00022771"/>
    </source>
</evidence>
<keyword evidence="15" id="KW-1185">Reference proteome</keyword>
<dbReference type="CDD" id="cd22584">
    <property type="entry name" value="Rcat_RBR_unk"/>
    <property type="match status" value="1"/>
</dbReference>
<dbReference type="PROSITE" id="PS50089">
    <property type="entry name" value="ZF_RING_2"/>
    <property type="match status" value="2"/>
</dbReference>
<evidence type="ECO:0000259" key="12">
    <source>
        <dbReference type="PROSITE" id="PS50089"/>
    </source>
</evidence>
<feature type="region of interest" description="Disordered" evidence="11">
    <location>
        <begin position="82"/>
        <end position="116"/>
    </location>
</feature>
<gene>
    <name evidence="14" type="ORF">P170DRAFT_446878</name>
</gene>
<dbReference type="InterPro" id="IPR031127">
    <property type="entry name" value="E3_UB_ligase_RBR"/>
</dbReference>
<dbReference type="GeneID" id="36558534"/>
<evidence type="ECO:0000256" key="8">
    <source>
        <dbReference type="ARBA" id="ARBA00022833"/>
    </source>
</evidence>
<dbReference type="PANTHER" id="PTHR11685">
    <property type="entry name" value="RBR FAMILY RING FINGER AND IBR DOMAIN-CONTAINING"/>
    <property type="match status" value="1"/>
</dbReference>
<accession>A0A2I2G8E9</accession>
<dbReference type="AlphaFoldDB" id="A0A2I2G8E9"/>
<keyword evidence="7" id="KW-0833">Ubl conjugation pathway</keyword>
<proteinExistence type="predicted"/>
<evidence type="ECO:0000256" key="9">
    <source>
        <dbReference type="PROSITE-ProRule" id="PRU00175"/>
    </source>
</evidence>
<evidence type="ECO:0000313" key="15">
    <source>
        <dbReference type="Proteomes" id="UP000234275"/>
    </source>
</evidence>
<dbReference type="VEuPathDB" id="FungiDB:P170DRAFT_446878"/>
<evidence type="ECO:0000256" key="11">
    <source>
        <dbReference type="SAM" id="MobiDB-lite"/>
    </source>
</evidence>
<feature type="domain" description="RING-type" evidence="12">
    <location>
        <begin position="148"/>
        <end position="192"/>
    </location>
</feature>
<dbReference type="RefSeq" id="XP_024704446.1">
    <property type="nucleotide sequence ID" value="XM_024850835.1"/>
</dbReference>
<keyword evidence="6 9" id="KW-0863">Zinc-finger</keyword>
<keyword evidence="5" id="KW-0677">Repeat</keyword>
<name>A0A2I2G8E9_9EURO</name>
<dbReference type="InterPro" id="IPR018957">
    <property type="entry name" value="Znf_C3HC4_RING-type"/>
</dbReference>
<dbReference type="EMBL" id="MSFO01000004">
    <property type="protein sequence ID" value="PLB49144.1"/>
    <property type="molecule type" value="Genomic_DNA"/>
</dbReference>
<feature type="compositionally biased region" description="Polar residues" evidence="11">
    <location>
        <begin position="99"/>
        <end position="116"/>
    </location>
</feature>
<dbReference type="GO" id="GO:0061630">
    <property type="term" value="F:ubiquitin protein ligase activity"/>
    <property type="evidence" value="ECO:0007669"/>
    <property type="project" value="UniProtKB-EC"/>
</dbReference>
<organism evidence="14 15">
    <name type="scientific">Aspergillus steynii IBT 23096</name>
    <dbReference type="NCBI Taxonomy" id="1392250"/>
    <lineage>
        <taxon>Eukaryota</taxon>
        <taxon>Fungi</taxon>
        <taxon>Dikarya</taxon>
        <taxon>Ascomycota</taxon>
        <taxon>Pezizomycotina</taxon>
        <taxon>Eurotiomycetes</taxon>
        <taxon>Eurotiomycetidae</taxon>
        <taxon>Eurotiales</taxon>
        <taxon>Aspergillaceae</taxon>
        <taxon>Aspergillus</taxon>
        <taxon>Aspergillus subgen. Circumdati</taxon>
    </lineage>
</organism>
<evidence type="ECO:0000259" key="13">
    <source>
        <dbReference type="PROSITE" id="PS51873"/>
    </source>
</evidence>
<dbReference type="OrthoDB" id="10009520at2759"/>
<dbReference type="Pfam" id="PF01485">
    <property type="entry name" value="IBR"/>
    <property type="match status" value="1"/>
</dbReference>
<dbReference type="GO" id="GO:0008270">
    <property type="term" value="F:zinc ion binding"/>
    <property type="evidence" value="ECO:0007669"/>
    <property type="project" value="UniProtKB-KW"/>
</dbReference>
<dbReference type="SUPFAM" id="SSF57850">
    <property type="entry name" value="RING/U-box"/>
    <property type="match status" value="2"/>
</dbReference>
<dbReference type="InterPro" id="IPR002867">
    <property type="entry name" value="IBR_dom"/>
</dbReference>
<dbReference type="EC" id="2.3.2.31" evidence="2"/>
<dbReference type="Pfam" id="PF00097">
    <property type="entry name" value="zf-C3HC4"/>
    <property type="match status" value="1"/>
</dbReference>
<evidence type="ECO:0000256" key="1">
    <source>
        <dbReference type="ARBA" id="ARBA00001798"/>
    </source>
</evidence>
<evidence type="ECO:0000256" key="10">
    <source>
        <dbReference type="SAM" id="Coils"/>
    </source>
</evidence>
<evidence type="ECO:0000256" key="3">
    <source>
        <dbReference type="ARBA" id="ARBA00022679"/>
    </source>
</evidence>
<reference evidence="14 15" key="1">
    <citation type="submission" date="2016-12" db="EMBL/GenBank/DDBJ databases">
        <title>The genomes of Aspergillus section Nigri reveals drivers in fungal speciation.</title>
        <authorList>
            <consortium name="DOE Joint Genome Institute"/>
            <person name="Vesth T.C."/>
            <person name="Nybo J."/>
            <person name="Theobald S."/>
            <person name="Brandl J."/>
            <person name="Frisvad J.C."/>
            <person name="Nielsen K.F."/>
            <person name="Lyhne E.K."/>
            <person name="Kogle M.E."/>
            <person name="Kuo A."/>
            <person name="Riley R."/>
            <person name="Clum A."/>
            <person name="Nolan M."/>
            <person name="Lipzen A."/>
            <person name="Salamov A."/>
            <person name="Henrissat B."/>
            <person name="Wiebenga A."/>
            <person name="De Vries R.P."/>
            <person name="Grigoriev I.V."/>
            <person name="Mortensen U.H."/>
            <person name="Andersen M.R."/>
            <person name="Baker S.E."/>
        </authorList>
    </citation>
    <scope>NUCLEOTIDE SEQUENCE [LARGE SCALE GENOMIC DNA]</scope>
    <source>
        <strain evidence="14 15">IBT 23096</strain>
    </source>
</reference>
<evidence type="ECO:0000256" key="2">
    <source>
        <dbReference type="ARBA" id="ARBA00012251"/>
    </source>
</evidence>